<dbReference type="PANTHER" id="PTHR43811">
    <property type="entry name" value="FKBP-TYPE PEPTIDYL-PROLYL CIS-TRANS ISOMERASE FKPA"/>
    <property type="match status" value="1"/>
</dbReference>
<evidence type="ECO:0000256" key="4">
    <source>
        <dbReference type="ARBA" id="ARBA00023235"/>
    </source>
</evidence>
<evidence type="ECO:0000256" key="6">
    <source>
        <dbReference type="RuleBase" id="RU003915"/>
    </source>
</evidence>
<keyword evidence="10" id="KW-1185">Reference proteome</keyword>
<gene>
    <name evidence="9" type="ORF">LK996_10135</name>
</gene>
<accession>A0ABS8JIM8</accession>
<dbReference type="PROSITE" id="PS50059">
    <property type="entry name" value="FKBP_PPIASE"/>
    <property type="match status" value="1"/>
</dbReference>
<dbReference type="Pfam" id="PF00254">
    <property type="entry name" value="FKBP_C"/>
    <property type="match status" value="1"/>
</dbReference>
<evidence type="ECO:0000256" key="1">
    <source>
        <dbReference type="ARBA" id="ARBA00000971"/>
    </source>
</evidence>
<dbReference type="GO" id="GO:0016853">
    <property type="term" value="F:isomerase activity"/>
    <property type="evidence" value="ECO:0007669"/>
    <property type="project" value="UniProtKB-KW"/>
</dbReference>
<dbReference type="InterPro" id="IPR036944">
    <property type="entry name" value="PPIase_FKBP_N_sf"/>
</dbReference>
<dbReference type="Gene3D" id="3.10.50.40">
    <property type="match status" value="1"/>
</dbReference>
<feature type="signal peptide" evidence="7">
    <location>
        <begin position="1"/>
        <end position="21"/>
    </location>
</feature>
<sequence>MKGFVRGLAALLAVVALSAHAQDKTALTTEREKASYMIGMDVANSLAPAAQEIDMAAFERAVRNAFEGKKPLIDEATARETNQQLMQRLTSRNGQQPGATAPLPAVSKENVGLLIGADVGRSLAPVKEEIDVPVMLQAIRTSFAKGKLLLGDEEARAIGAAFSQKQQARLEAAAQASSKDNSEKGAAFLADNAKQKGVFTTKSGLQYMILRQGSGIRPKPGQSVKVEYRGTLLDGTEFDSTTGGQPRTFSLSQVIAGWGEGLAMMPVGGKYRFWIPGNLAYGERGMPPDIGPNATLVFDVELLGVE</sequence>
<evidence type="ECO:0000313" key="10">
    <source>
        <dbReference type="Proteomes" id="UP001165293"/>
    </source>
</evidence>
<keyword evidence="4 5" id="KW-0413">Isomerase</keyword>
<dbReference type="EMBL" id="JAJGAK010000002">
    <property type="protein sequence ID" value="MCC8363430.1"/>
    <property type="molecule type" value="Genomic_DNA"/>
</dbReference>
<dbReference type="Pfam" id="PF01346">
    <property type="entry name" value="FKBP_N"/>
    <property type="match status" value="2"/>
</dbReference>
<comment type="similarity">
    <text evidence="2 6">Belongs to the FKBP-type PPIase family.</text>
</comment>
<dbReference type="EC" id="5.2.1.8" evidence="6"/>
<feature type="chain" id="PRO_5047017075" description="Peptidyl-prolyl cis-trans isomerase" evidence="7">
    <location>
        <begin position="22"/>
        <end position="306"/>
    </location>
</feature>
<proteinExistence type="inferred from homology"/>
<reference evidence="9" key="1">
    <citation type="submission" date="2021-10" db="EMBL/GenBank/DDBJ databases">
        <authorList>
            <person name="Lyu M."/>
            <person name="Wang X."/>
            <person name="Meng X."/>
            <person name="Xu K."/>
        </authorList>
    </citation>
    <scope>NUCLEOTIDE SEQUENCE</scope>
    <source>
        <strain evidence="9">A6</strain>
    </source>
</reference>
<dbReference type="Proteomes" id="UP001165293">
    <property type="component" value="Unassembled WGS sequence"/>
</dbReference>
<dbReference type="RefSeq" id="WP_230527056.1">
    <property type="nucleotide sequence ID" value="NZ_JAJGAK010000002.1"/>
</dbReference>
<evidence type="ECO:0000256" key="7">
    <source>
        <dbReference type="SAM" id="SignalP"/>
    </source>
</evidence>
<dbReference type="PANTHER" id="PTHR43811:SF57">
    <property type="entry name" value="FKBP-TYPE PEPTIDYL-PROLYL CIS-TRANS ISOMERASE FKPA-RELATED"/>
    <property type="match status" value="1"/>
</dbReference>
<evidence type="ECO:0000256" key="2">
    <source>
        <dbReference type="ARBA" id="ARBA00006577"/>
    </source>
</evidence>
<dbReference type="InterPro" id="IPR001179">
    <property type="entry name" value="PPIase_FKBP_dom"/>
</dbReference>
<dbReference type="InterPro" id="IPR000774">
    <property type="entry name" value="PPIase_FKBP_N"/>
</dbReference>
<keyword evidence="3 5" id="KW-0697">Rotamase</keyword>
<keyword evidence="7" id="KW-0732">Signal</keyword>
<comment type="catalytic activity">
    <reaction evidence="1 5 6">
        <text>[protein]-peptidylproline (omega=180) = [protein]-peptidylproline (omega=0)</text>
        <dbReference type="Rhea" id="RHEA:16237"/>
        <dbReference type="Rhea" id="RHEA-COMP:10747"/>
        <dbReference type="Rhea" id="RHEA-COMP:10748"/>
        <dbReference type="ChEBI" id="CHEBI:83833"/>
        <dbReference type="ChEBI" id="CHEBI:83834"/>
        <dbReference type="EC" id="5.2.1.8"/>
    </reaction>
</comment>
<dbReference type="Gene3D" id="1.10.287.460">
    <property type="entry name" value="Peptidyl-prolyl cis-trans isomerase, FKBP-type, N-terminal domain"/>
    <property type="match status" value="2"/>
</dbReference>
<feature type="domain" description="PPIase FKBP-type" evidence="8">
    <location>
        <begin position="221"/>
        <end position="306"/>
    </location>
</feature>
<organism evidence="9 10">
    <name type="scientific">Noviluteimonas lactosilytica</name>
    <dbReference type="NCBI Taxonomy" id="2888523"/>
    <lineage>
        <taxon>Bacteria</taxon>
        <taxon>Pseudomonadati</taxon>
        <taxon>Pseudomonadota</taxon>
        <taxon>Gammaproteobacteria</taxon>
        <taxon>Lysobacterales</taxon>
        <taxon>Lysobacteraceae</taxon>
        <taxon>Noviluteimonas</taxon>
    </lineage>
</organism>
<evidence type="ECO:0000256" key="5">
    <source>
        <dbReference type="PROSITE-ProRule" id="PRU00277"/>
    </source>
</evidence>
<evidence type="ECO:0000313" key="9">
    <source>
        <dbReference type="EMBL" id="MCC8363430.1"/>
    </source>
</evidence>
<comment type="caution">
    <text evidence="9">The sequence shown here is derived from an EMBL/GenBank/DDBJ whole genome shotgun (WGS) entry which is preliminary data.</text>
</comment>
<evidence type="ECO:0000259" key="8">
    <source>
        <dbReference type="PROSITE" id="PS50059"/>
    </source>
</evidence>
<dbReference type="InterPro" id="IPR046357">
    <property type="entry name" value="PPIase_dom_sf"/>
</dbReference>
<protein>
    <recommendedName>
        <fullName evidence="6">Peptidyl-prolyl cis-trans isomerase</fullName>
        <ecNumber evidence="6">5.2.1.8</ecNumber>
    </recommendedName>
</protein>
<dbReference type="SUPFAM" id="SSF54534">
    <property type="entry name" value="FKBP-like"/>
    <property type="match status" value="1"/>
</dbReference>
<name>A0ABS8JIM8_9GAMM</name>
<evidence type="ECO:0000256" key="3">
    <source>
        <dbReference type="ARBA" id="ARBA00023110"/>
    </source>
</evidence>